<sequence length="345" mass="40098">MNEPLLTRLTWFQKQFPLEPSFRWKQIQTGLFHPNFTDWHQVLTIPFSVRNKLKEEIPWLSFVIQNMFVSKEKNTYKALFSLQDGFLIESVIMKNTRKQWTVCVSSQVGCAMRCTFCATGKMGLKRNLLSDEIVDQYRFWQIYLSSHISTSERISNVVFMGMGEPLANYESVREALHDLLAFTSLGSTRITVSTVGIIPRLEQILTDPKWPAVRLAISLHSADPITRKQIIPSSYDDFFKKLITWSKKYQEKIAHRRQHLTFEYILLRGINDDEHHAKALVKLIHLITNVRVNLIPYNITDPALKKTSKQQMDFFQNYLKEHGVQVTIRKSFGDEIQAACGQLVI</sequence>
<keyword evidence="4" id="KW-0963">Cytoplasm</keyword>
<feature type="domain" description="Radical SAM core" evidence="11">
    <location>
        <begin position="96"/>
        <end position="335"/>
    </location>
</feature>
<dbReference type="InterPro" id="IPR058240">
    <property type="entry name" value="rSAM_sf"/>
</dbReference>
<evidence type="ECO:0000256" key="8">
    <source>
        <dbReference type="ARBA" id="ARBA00022723"/>
    </source>
</evidence>
<dbReference type="PANTHER" id="PTHR30544:SF5">
    <property type="entry name" value="RADICAL SAM CORE DOMAIN-CONTAINING PROTEIN"/>
    <property type="match status" value="1"/>
</dbReference>
<dbReference type="GO" id="GO:0051539">
    <property type="term" value="F:4 iron, 4 sulfur cluster binding"/>
    <property type="evidence" value="ECO:0007669"/>
    <property type="project" value="UniProtKB-KW"/>
</dbReference>
<organism evidence="12 13">
    <name type="scientific">Candidatus Uhrbacteria bacterium CG_4_9_14_3_um_filter_36_7</name>
    <dbReference type="NCBI Taxonomy" id="1975033"/>
    <lineage>
        <taxon>Bacteria</taxon>
        <taxon>Candidatus Uhriibacteriota</taxon>
    </lineage>
</organism>
<dbReference type="AlphaFoldDB" id="A0A2M7XI81"/>
<evidence type="ECO:0000256" key="3">
    <source>
        <dbReference type="ARBA" id="ARBA00022485"/>
    </source>
</evidence>
<dbReference type="PANTHER" id="PTHR30544">
    <property type="entry name" value="23S RRNA METHYLTRANSFERASE"/>
    <property type="match status" value="1"/>
</dbReference>
<dbReference type="GO" id="GO:0070475">
    <property type="term" value="P:rRNA base methylation"/>
    <property type="evidence" value="ECO:0007669"/>
    <property type="project" value="TreeGrafter"/>
</dbReference>
<evidence type="ECO:0000256" key="1">
    <source>
        <dbReference type="ARBA" id="ARBA00001966"/>
    </source>
</evidence>
<dbReference type="Proteomes" id="UP000229749">
    <property type="component" value="Unassembled WGS sequence"/>
</dbReference>
<evidence type="ECO:0000256" key="9">
    <source>
        <dbReference type="ARBA" id="ARBA00023004"/>
    </source>
</evidence>
<comment type="cofactor">
    <cofactor evidence="1">
        <name>[4Fe-4S] cluster</name>
        <dbReference type="ChEBI" id="CHEBI:49883"/>
    </cofactor>
</comment>
<dbReference type="CDD" id="cd01335">
    <property type="entry name" value="Radical_SAM"/>
    <property type="match status" value="1"/>
</dbReference>
<dbReference type="SFLD" id="SFLDF00275">
    <property type="entry name" value="adenosine_C2_methyltransferase"/>
    <property type="match status" value="1"/>
</dbReference>
<dbReference type="InterPro" id="IPR013785">
    <property type="entry name" value="Aldolase_TIM"/>
</dbReference>
<comment type="caution">
    <text evidence="12">The sequence shown here is derived from an EMBL/GenBank/DDBJ whole genome shotgun (WGS) entry which is preliminary data.</text>
</comment>
<dbReference type="GO" id="GO:0046872">
    <property type="term" value="F:metal ion binding"/>
    <property type="evidence" value="ECO:0007669"/>
    <property type="project" value="UniProtKB-KW"/>
</dbReference>
<dbReference type="Pfam" id="PF04055">
    <property type="entry name" value="Radical_SAM"/>
    <property type="match status" value="1"/>
</dbReference>
<dbReference type="GO" id="GO:0008173">
    <property type="term" value="F:RNA methyltransferase activity"/>
    <property type="evidence" value="ECO:0007669"/>
    <property type="project" value="InterPro"/>
</dbReference>
<reference evidence="13" key="1">
    <citation type="submission" date="2017-09" db="EMBL/GenBank/DDBJ databases">
        <title>Depth-based differentiation of microbial function through sediment-hosted aquifers and enrichment of novel symbionts in the deep terrestrial subsurface.</title>
        <authorList>
            <person name="Probst A.J."/>
            <person name="Ladd B."/>
            <person name="Jarett J.K."/>
            <person name="Geller-Mcgrath D.E."/>
            <person name="Sieber C.M.K."/>
            <person name="Emerson J.B."/>
            <person name="Anantharaman K."/>
            <person name="Thomas B.C."/>
            <person name="Malmstrom R."/>
            <person name="Stieglmeier M."/>
            <person name="Klingl A."/>
            <person name="Woyke T."/>
            <person name="Ryan C.M."/>
            <person name="Banfield J.F."/>
        </authorList>
    </citation>
    <scope>NUCLEOTIDE SEQUENCE [LARGE SCALE GENOMIC DNA]</scope>
</reference>
<evidence type="ECO:0000313" key="13">
    <source>
        <dbReference type="Proteomes" id="UP000229749"/>
    </source>
</evidence>
<dbReference type="SUPFAM" id="SSF102114">
    <property type="entry name" value="Radical SAM enzymes"/>
    <property type="match status" value="1"/>
</dbReference>
<protein>
    <submittedName>
        <fullName evidence="12">23S rRNA (Adenine(2503)-C(2))-methyltransferase RlmN</fullName>
    </submittedName>
</protein>
<accession>A0A2M7XI81</accession>
<dbReference type="GO" id="GO:0005737">
    <property type="term" value="C:cytoplasm"/>
    <property type="evidence" value="ECO:0007669"/>
    <property type="project" value="UniProtKB-SubCell"/>
</dbReference>
<keyword evidence="3" id="KW-0004">4Fe-4S</keyword>
<evidence type="ECO:0000256" key="5">
    <source>
        <dbReference type="ARBA" id="ARBA00022603"/>
    </source>
</evidence>
<dbReference type="Gene3D" id="3.20.20.70">
    <property type="entry name" value="Aldolase class I"/>
    <property type="match status" value="1"/>
</dbReference>
<keyword evidence="7" id="KW-0949">S-adenosyl-L-methionine</keyword>
<dbReference type="SFLD" id="SFLDG01062">
    <property type="entry name" value="methyltransferase_(Class_A)"/>
    <property type="match status" value="1"/>
</dbReference>
<keyword evidence="5 12" id="KW-0489">Methyltransferase</keyword>
<evidence type="ECO:0000256" key="7">
    <source>
        <dbReference type="ARBA" id="ARBA00022691"/>
    </source>
</evidence>
<evidence type="ECO:0000259" key="11">
    <source>
        <dbReference type="PROSITE" id="PS51918"/>
    </source>
</evidence>
<dbReference type="EMBL" id="PFWS01000022">
    <property type="protein sequence ID" value="PJA47426.1"/>
    <property type="molecule type" value="Genomic_DNA"/>
</dbReference>
<evidence type="ECO:0000256" key="10">
    <source>
        <dbReference type="ARBA" id="ARBA00023014"/>
    </source>
</evidence>
<evidence type="ECO:0000256" key="4">
    <source>
        <dbReference type="ARBA" id="ARBA00022490"/>
    </source>
</evidence>
<dbReference type="InterPro" id="IPR004383">
    <property type="entry name" value="rRNA_lsu_MTrfase_RlmN/Cfr"/>
</dbReference>
<dbReference type="PROSITE" id="PS51918">
    <property type="entry name" value="RADICAL_SAM"/>
    <property type="match status" value="1"/>
</dbReference>
<evidence type="ECO:0000256" key="6">
    <source>
        <dbReference type="ARBA" id="ARBA00022679"/>
    </source>
</evidence>
<keyword evidence="10" id="KW-0411">Iron-sulfur</keyword>
<gene>
    <name evidence="12" type="ORF">CO172_01550</name>
</gene>
<keyword evidence="9" id="KW-0408">Iron</keyword>
<keyword evidence="6 12" id="KW-0808">Transferase</keyword>
<dbReference type="SFLD" id="SFLDS00029">
    <property type="entry name" value="Radical_SAM"/>
    <property type="match status" value="1"/>
</dbReference>
<evidence type="ECO:0000313" key="12">
    <source>
        <dbReference type="EMBL" id="PJA47426.1"/>
    </source>
</evidence>
<keyword evidence="8" id="KW-0479">Metal-binding</keyword>
<proteinExistence type="predicted"/>
<name>A0A2M7XI81_9BACT</name>
<dbReference type="GO" id="GO:0030488">
    <property type="term" value="P:tRNA methylation"/>
    <property type="evidence" value="ECO:0007669"/>
    <property type="project" value="TreeGrafter"/>
</dbReference>
<comment type="subcellular location">
    <subcellularLocation>
        <location evidence="2">Cytoplasm</location>
    </subcellularLocation>
</comment>
<dbReference type="InterPro" id="IPR007197">
    <property type="entry name" value="rSAM"/>
</dbReference>
<dbReference type="PIRSF" id="PIRSF006004">
    <property type="entry name" value="CHP00048"/>
    <property type="match status" value="1"/>
</dbReference>
<dbReference type="InterPro" id="IPR040072">
    <property type="entry name" value="Methyltransferase_A"/>
</dbReference>
<evidence type="ECO:0000256" key="2">
    <source>
        <dbReference type="ARBA" id="ARBA00004496"/>
    </source>
</evidence>